<gene>
    <name evidence="1" type="ORF">D9613_009359</name>
</gene>
<dbReference type="Proteomes" id="UP000521872">
    <property type="component" value="Unassembled WGS sequence"/>
</dbReference>
<sequence length="123" mass="13645">MAPSSPKTRHPCATPAPPANIICGGQGRKVQRQAYGSIWVPVWGLYEEELLSRRWSRTSEAVTKRLAGSLSSINSIYQPALISVYIPDLLPGGWVGEIYSSFKYFAGVRPYKWTPTVICIFVV</sequence>
<accession>A0A8H4R316</accession>
<dbReference type="AlphaFoldDB" id="A0A8H4R316"/>
<dbReference type="EMBL" id="JAACJL010000002">
    <property type="protein sequence ID" value="KAF4622519.1"/>
    <property type="molecule type" value="Genomic_DNA"/>
</dbReference>
<keyword evidence="2" id="KW-1185">Reference proteome</keyword>
<name>A0A8H4R316_9AGAR</name>
<protein>
    <submittedName>
        <fullName evidence="1">Uncharacterized protein</fullName>
    </submittedName>
</protein>
<evidence type="ECO:0000313" key="1">
    <source>
        <dbReference type="EMBL" id="KAF4622519.1"/>
    </source>
</evidence>
<evidence type="ECO:0000313" key="2">
    <source>
        <dbReference type="Proteomes" id="UP000521872"/>
    </source>
</evidence>
<organism evidence="1 2">
    <name type="scientific">Agrocybe pediades</name>
    <dbReference type="NCBI Taxonomy" id="84607"/>
    <lineage>
        <taxon>Eukaryota</taxon>
        <taxon>Fungi</taxon>
        <taxon>Dikarya</taxon>
        <taxon>Basidiomycota</taxon>
        <taxon>Agaricomycotina</taxon>
        <taxon>Agaricomycetes</taxon>
        <taxon>Agaricomycetidae</taxon>
        <taxon>Agaricales</taxon>
        <taxon>Agaricineae</taxon>
        <taxon>Strophariaceae</taxon>
        <taxon>Agrocybe</taxon>
    </lineage>
</organism>
<reference evidence="1 2" key="1">
    <citation type="submission" date="2019-12" db="EMBL/GenBank/DDBJ databases">
        <authorList>
            <person name="Floudas D."/>
            <person name="Bentzer J."/>
            <person name="Ahren D."/>
            <person name="Johansson T."/>
            <person name="Persson P."/>
            <person name="Tunlid A."/>
        </authorList>
    </citation>
    <scope>NUCLEOTIDE SEQUENCE [LARGE SCALE GENOMIC DNA]</scope>
    <source>
        <strain evidence="1 2">CBS 102.39</strain>
    </source>
</reference>
<proteinExistence type="predicted"/>
<comment type="caution">
    <text evidence="1">The sequence shown here is derived from an EMBL/GenBank/DDBJ whole genome shotgun (WGS) entry which is preliminary data.</text>
</comment>